<dbReference type="AlphaFoldDB" id="A0AA88P5R9"/>
<evidence type="ECO:0000313" key="3">
    <source>
        <dbReference type="Proteomes" id="UP001187343"/>
    </source>
</evidence>
<evidence type="ECO:0000313" key="2">
    <source>
        <dbReference type="EMBL" id="KAK2870149.1"/>
    </source>
</evidence>
<keyword evidence="3" id="KW-1185">Reference proteome</keyword>
<dbReference type="Proteomes" id="UP001187343">
    <property type="component" value="Unassembled WGS sequence"/>
</dbReference>
<feature type="compositionally biased region" description="Basic and acidic residues" evidence="1">
    <location>
        <begin position="92"/>
        <end position="103"/>
    </location>
</feature>
<organism evidence="2 3">
    <name type="scientific">Cirrhinus molitorella</name>
    <name type="common">mud carp</name>
    <dbReference type="NCBI Taxonomy" id="172907"/>
    <lineage>
        <taxon>Eukaryota</taxon>
        <taxon>Metazoa</taxon>
        <taxon>Chordata</taxon>
        <taxon>Craniata</taxon>
        <taxon>Vertebrata</taxon>
        <taxon>Euteleostomi</taxon>
        <taxon>Actinopterygii</taxon>
        <taxon>Neopterygii</taxon>
        <taxon>Teleostei</taxon>
        <taxon>Ostariophysi</taxon>
        <taxon>Cypriniformes</taxon>
        <taxon>Cyprinidae</taxon>
        <taxon>Labeoninae</taxon>
        <taxon>Labeonini</taxon>
        <taxon>Cirrhinus</taxon>
    </lineage>
</organism>
<comment type="caution">
    <text evidence="2">The sequence shown here is derived from an EMBL/GenBank/DDBJ whole genome shotgun (WGS) entry which is preliminary data.</text>
</comment>
<evidence type="ECO:0000256" key="1">
    <source>
        <dbReference type="SAM" id="MobiDB-lite"/>
    </source>
</evidence>
<feature type="compositionally biased region" description="Polar residues" evidence="1">
    <location>
        <begin position="76"/>
        <end position="90"/>
    </location>
</feature>
<accession>A0AA88P5R9</accession>
<protein>
    <submittedName>
        <fullName evidence="2">Uncharacterized protein</fullName>
    </submittedName>
</protein>
<reference evidence="2" key="1">
    <citation type="submission" date="2023-08" db="EMBL/GenBank/DDBJ databases">
        <title>Chromosome-level Genome Assembly of mud carp (Cirrhinus molitorella).</title>
        <authorList>
            <person name="Liu H."/>
        </authorList>
    </citation>
    <scope>NUCLEOTIDE SEQUENCE</scope>
    <source>
        <strain evidence="2">Prfri</strain>
        <tissue evidence="2">Muscle</tissue>
    </source>
</reference>
<gene>
    <name evidence="2" type="ORF">Q8A67_024541</name>
</gene>
<proteinExistence type="predicted"/>
<dbReference type="EMBL" id="JAUYZG010000024">
    <property type="protein sequence ID" value="KAK2870149.1"/>
    <property type="molecule type" value="Genomic_DNA"/>
</dbReference>
<feature type="region of interest" description="Disordered" evidence="1">
    <location>
        <begin position="70"/>
        <end position="104"/>
    </location>
</feature>
<name>A0AA88P5R9_9TELE</name>
<sequence length="125" mass="13673">MPSTTTKHIYLTVRGSGQHQSGDGFLAVSRAAFRDALLQPGSRSRPLALVFLSASPGRTRPFSAIERGAQLLPVPTHTQRTSMMAQQQQGREPVDEGNGKSGEDQSADMLSCLIYILECDWLSWL</sequence>